<dbReference type="GO" id="GO:0005085">
    <property type="term" value="F:guanyl-nucleotide exchange factor activity"/>
    <property type="evidence" value="ECO:0007669"/>
    <property type="project" value="UniProtKB-KW"/>
</dbReference>
<dbReference type="EC" id="2.7.7.78" evidence="3"/>
<keyword evidence="7" id="KW-1185">Reference proteome</keyword>
<dbReference type="Proteomes" id="UP000826271">
    <property type="component" value="Unassembled WGS sequence"/>
</dbReference>
<comment type="catalytic activity">
    <reaction evidence="1">
        <text>GDP-alpha-D-glucose + phosphate = alpha-D-glucose 1-phosphate + GDP + H(+)</text>
        <dbReference type="Rhea" id="RHEA:30387"/>
        <dbReference type="ChEBI" id="CHEBI:15378"/>
        <dbReference type="ChEBI" id="CHEBI:43474"/>
        <dbReference type="ChEBI" id="CHEBI:58189"/>
        <dbReference type="ChEBI" id="CHEBI:58601"/>
        <dbReference type="ChEBI" id="CHEBI:62230"/>
        <dbReference type="EC" id="2.7.7.78"/>
    </reaction>
</comment>
<dbReference type="InterPro" id="IPR058865">
    <property type="entry name" value="GDPGP1_C"/>
</dbReference>
<evidence type="ECO:0000256" key="1">
    <source>
        <dbReference type="ARBA" id="ARBA00000063"/>
    </source>
</evidence>
<dbReference type="GO" id="GO:0005737">
    <property type="term" value="C:cytoplasm"/>
    <property type="evidence" value="ECO:0007669"/>
    <property type="project" value="UniProtKB-SubCell"/>
</dbReference>
<organism evidence="6 7">
    <name type="scientific">Buddleja alternifolia</name>
    <dbReference type="NCBI Taxonomy" id="168488"/>
    <lineage>
        <taxon>Eukaryota</taxon>
        <taxon>Viridiplantae</taxon>
        <taxon>Streptophyta</taxon>
        <taxon>Embryophyta</taxon>
        <taxon>Tracheophyta</taxon>
        <taxon>Spermatophyta</taxon>
        <taxon>Magnoliopsida</taxon>
        <taxon>eudicotyledons</taxon>
        <taxon>Gunneridae</taxon>
        <taxon>Pentapetalae</taxon>
        <taxon>asterids</taxon>
        <taxon>lamiids</taxon>
        <taxon>Lamiales</taxon>
        <taxon>Scrophulariaceae</taxon>
        <taxon>Buddlejeae</taxon>
        <taxon>Buddleja</taxon>
    </lineage>
</organism>
<evidence type="ECO:0000313" key="6">
    <source>
        <dbReference type="EMBL" id="KAG8384174.1"/>
    </source>
</evidence>
<dbReference type="EMBL" id="WHWC01000004">
    <property type="protein sequence ID" value="KAG8384174.1"/>
    <property type="molecule type" value="Genomic_DNA"/>
</dbReference>
<dbReference type="PANTHER" id="PTHR20884:SF8">
    <property type="entry name" value="GDP-D-GLUCOSE PHOSPHORYLASE 1"/>
    <property type="match status" value="1"/>
</dbReference>
<reference evidence="6" key="1">
    <citation type="submission" date="2019-10" db="EMBL/GenBank/DDBJ databases">
        <authorList>
            <person name="Zhang R."/>
            <person name="Pan Y."/>
            <person name="Wang J."/>
            <person name="Ma R."/>
            <person name="Yu S."/>
        </authorList>
    </citation>
    <scope>NUCLEOTIDE SEQUENCE</scope>
    <source>
        <strain evidence="6">LA-IB0</strain>
        <tissue evidence="6">Leaf</tissue>
    </source>
</reference>
<evidence type="ECO:0000256" key="3">
    <source>
        <dbReference type="ARBA" id="ARBA00012507"/>
    </source>
</evidence>
<dbReference type="InterPro" id="IPR026506">
    <property type="entry name" value="GDPGP"/>
</dbReference>
<accession>A0AAV6XNT2</accession>
<evidence type="ECO:0000256" key="2">
    <source>
        <dbReference type="ARBA" id="ARBA00003049"/>
    </source>
</evidence>
<evidence type="ECO:0000313" key="7">
    <source>
        <dbReference type="Proteomes" id="UP000826271"/>
    </source>
</evidence>
<proteinExistence type="predicted"/>
<comment type="caution">
    <text evidence="6">The sequence shown here is derived from an EMBL/GenBank/DDBJ whole genome shotgun (WGS) entry which is preliminary data.</text>
</comment>
<comment type="function">
    <text evidence="2">Specific and highly efficient GDP-D-glucose phosphorylase regulating the levels of GDP-D-glucose in cells.</text>
</comment>
<dbReference type="GO" id="GO:0016787">
    <property type="term" value="F:hydrolase activity"/>
    <property type="evidence" value="ECO:0007669"/>
    <property type="project" value="UniProtKB-KW"/>
</dbReference>
<dbReference type="Pfam" id="PF26216">
    <property type="entry name" value="GDPGP1_C"/>
    <property type="match status" value="1"/>
</dbReference>
<evidence type="ECO:0000256" key="4">
    <source>
        <dbReference type="ARBA" id="ARBA00018857"/>
    </source>
</evidence>
<sequence>MFPSYLSMLSTMLNTRYLRTLLDLVMEAERGTSLKKRPTEFRVDKVLQPFDMNKFNFTKVGQEEVLFRFEPSKDSNSHYFPTSTIDAWEGSPSVVAINCYANKQACGEVAQELLDTQVNPAVWEIAGYMVLKQRTDYDKASEEYALRLLAEVSLSEERFQDVKRMVCKADNLQSEEEYISIQKEIGYESKRLQVTSHVPQDCLMLH</sequence>
<dbReference type="GO" id="GO:0000166">
    <property type="term" value="F:nucleotide binding"/>
    <property type="evidence" value="ECO:0007669"/>
    <property type="project" value="UniProtKB-KW"/>
</dbReference>
<protein>
    <recommendedName>
        <fullName evidence="4">GDP-D-glucose phosphorylase 1</fullName>
        <ecNumber evidence="3">2.7.7.78</ecNumber>
    </recommendedName>
</protein>
<dbReference type="GO" id="GO:0080048">
    <property type="term" value="F:GDP-D-glucose phosphorylase activity"/>
    <property type="evidence" value="ECO:0007669"/>
    <property type="project" value="UniProtKB-EC"/>
</dbReference>
<dbReference type="AlphaFoldDB" id="A0AAV6XNT2"/>
<dbReference type="PANTHER" id="PTHR20884">
    <property type="entry name" value="GDP-D-GLUCOSE PHOSPHORYLASE 1"/>
    <property type="match status" value="1"/>
</dbReference>
<evidence type="ECO:0000259" key="5">
    <source>
        <dbReference type="Pfam" id="PF26216"/>
    </source>
</evidence>
<feature type="domain" description="GDPGP1-like C-terminal" evidence="5">
    <location>
        <begin position="94"/>
        <end position="169"/>
    </location>
</feature>
<gene>
    <name evidence="6" type="ORF">BUALT_Bualt04G0090700</name>
</gene>
<name>A0AAV6XNT2_9LAMI</name>
<dbReference type="GO" id="GO:0006006">
    <property type="term" value="P:glucose metabolic process"/>
    <property type="evidence" value="ECO:0007669"/>
    <property type="project" value="TreeGrafter"/>
</dbReference>